<name>A0A3N4J8E8_9PEZI</name>
<feature type="compositionally biased region" description="Low complexity" evidence="6">
    <location>
        <begin position="283"/>
        <end position="296"/>
    </location>
</feature>
<evidence type="ECO:0000256" key="5">
    <source>
        <dbReference type="ARBA" id="ARBA00023235"/>
    </source>
</evidence>
<dbReference type="AlphaFoldDB" id="A0A3N4J8E8"/>
<dbReference type="GO" id="GO:0005634">
    <property type="term" value="C:nucleus"/>
    <property type="evidence" value="ECO:0007669"/>
    <property type="project" value="TreeGrafter"/>
</dbReference>
<evidence type="ECO:0000256" key="2">
    <source>
        <dbReference type="ARBA" id="ARBA00008999"/>
    </source>
</evidence>
<accession>A0A3N4J8E8</accession>
<dbReference type="GO" id="GO:0160148">
    <property type="term" value="F:tRNA pseudouridine(55) synthase activity"/>
    <property type="evidence" value="ECO:0007669"/>
    <property type="project" value="UniProtKB-EC"/>
</dbReference>
<proteinExistence type="inferred from homology"/>
<dbReference type="InterPro" id="IPR002501">
    <property type="entry name" value="PsdUridine_synth_N"/>
</dbReference>
<evidence type="ECO:0000256" key="4">
    <source>
        <dbReference type="ARBA" id="ARBA00022694"/>
    </source>
</evidence>
<dbReference type="Proteomes" id="UP000276215">
    <property type="component" value="Unassembled WGS sequence"/>
</dbReference>
<keyword evidence="4" id="KW-0819">tRNA processing</keyword>
<dbReference type="EC" id="5.4.99.25" evidence="3"/>
<feature type="domain" description="Pseudouridine synthase II N-terminal" evidence="7">
    <location>
        <begin position="91"/>
        <end position="222"/>
    </location>
</feature>
<dbReference type="InterPro" id="IPR014780">
    <property type="entry name" value="tRNA_psdUridine_synth_TruB"/>
</dbReference>
<dbReference type="GO" id="GO:1990481">
    <property type="term" value="P:mRNA pseudouridine synthesis"/>
    <property type="evidence" value="ECO:0007669"/>
    <property type="project" value="TreeGrafter"/>
</dbReference>
<evidence type="ECO:0000256" key="6">
    <source>
        <dbReference type="SAM" id="MobiDB-lite"/>
    </source>
</evidence>
<evidence type="ECO:0000256" key="3">
    <source>
        <dbReference type="ARBA" id="ARBA00012787"/>
    </source>
</evidence>
<evidence type="ECO:0000313" key="8">
    <source>
        <dbReference type="EMBL" id="RPA93567.1"/>
    </source>
</evidence>
<dbReference type="EMBL" id="ML120450">
    <property type="protein sequence ID" value="RPA93567.1"/>
    <property type="molecule type" value="Genomic_DNA"/>
</dbReference>
<reference evidence="8 9" key="1">
    <citation type="journal article" date="2018" name="Nat. Ecol. Evol.">
        <title>Pezizomycetes genomes reveal the molecular basis of ectomycorrhizal truffle lifestyle.</title>
        <authorList>
            <person name="Murat C."/>
            <person name="Payen T."/>
            <person name="Noel B."/>
            <person name="Kuo A."/>
            <person name="Morin E."/>
            <person name="Chen J."/>
            <person name="Kohler A."/>
            <person name="Krizsan K."/>
            <person name="Balestrini R."/>
            <person name="Da Silva C."/>
            <person name="Montanini B."/>
            <person name="Hainaut M."/>
            <person name="Levati E."/>
            <person name="Barry K.W."/>
            <person name="Belfiori B."/>
            <person name="Cichocki N."/>
            <person name="Clum A."/>
            <person name="Dockter R.B."/>
            <person name="Fauchery L."/>
            <person name="Guy J."/>
            <person name="Iotti M."/>
            <person name="Le Tacon F."/>
            <person name="Lindquist E.A."/>
            <person name="Lipzen A."/>
            <person name="Malagnac F."/>
            <person name="Mello A."/>
            <person name="Molinier V."/>
            <person name="Miyauchi S."/>
            <person name="Poulain J."/>
            <person name="Riccioni C."/>
            <person name="Rubini A."/>
            <person name="Sitrit Y."/>
            <person name="Splivallo R."/>
            <person name="Traeger S."/>
            <person name="Wang M."/>
            <person name="Zifcakova L."/>
            <person name="Wipf D."/>
            <person name="Zambonelli A."/>
            <person name="Paolocci F."/>
            <person name="Nowrousian M."/>
            <person name="Ottonello S."/>
            <person name="Baldrian P."/>
            <person name="Spatafora J.W."/>
            <person name="Henrissat B."/>
            <person name="Nagy L.G."/>
            <person name="Aury J.M."/>
            <person name="Wincker P."/>
            <person name="Grigoriev I.V."/>
            <person name="Bonfante P."/>
            <person name="Martin F.M."/>
        </authorList>
    </citation>
    <scope>NUCLEOTIDE SEQUENCE [LARGE SCALE GENOMIC DNA]</scope>
    <source>
        <strain evidence="8 9">120613-1</strain>
    </source>
</reference>
<comment type="similarity">
    <text evidence="2">Belongs to the pseudouridine synthase TruB family.</text>
</comment>
<dbReference type="Gene3D" id="3.30.2350.10">
    <property type="entry name" value="Pseudouridine synthase"/>
    <property type="match status" value="1"/>
</dbReference>
<dbReference type="OrthoDB" id="9995526at2759"/>
<dbReference type="SUPFAM" id="SSF55120">
    <property type="entry name" value="Pseudouridine synthase"/>
    <property type="match status" value="1"/>
</dbReference>
<feature type="non-terminal residue" evidence="8">
    <location>
        <position position="1"/>
    </location>
</feature>
<organism evidence="8 9">
    <name type="scientific">Choiromyces venosus 120613-1</name>
    <dbReference type="NCBI Taxonomy" id="1336337"/>
    <lineage>
        <taxon>Eukaryota</taxon>
        <taxon>Fungi</taxon>
        <taxon>Dikarya</taxon>
        <taxon>Ascomycota</taxon>
        <taxon>Pezizomycotina</taxon>
        <taxon>Pezizomycetes</taxon>
        <taxon>Pezizales</taxon>
        <taxon>Tuberaceae</taxon>
        <taxon>Choiromyces</taxon>
    </lineage>
</organism>
<evidence type="ECO:0000313" key="9">
    <source>
        <dbReference type="Proteomes" id="UP000276215"/>
    </source>
</evidence>
<keyword evidence="5" id="KW-0413">Isomerase</keyword>
<dbReference type="Pfam" id="PF01509">
    <property type="entry name" value="TruB_N"/>
    <property type="match status" value="1"/>
</dbReference>
<dbReference type="PANTHER" id="PTHR13767:SF2">
    <property type="entry name" value="PSEUDOURIDYLATE SYNTHASE TRUB1"/>
    <property type="match status" value="1"/>
</dbReference>
<gene>
    <name evidence="8" type="ORF">L873DRAFT_1704665</name>
</gene>
<dbReference type="InterPro" id="IPR020103">
    <property type="entry name" value="PsdUridine_synth_cat_dom_sf"/>
</dbReference>
<evidence type="ECO:0000259" key="7">
    <source>
        <dbReference type="Pfam" id="PF01509"/>
    </source>
</evidence>
<keyword evidence="9" id="KW-1185">Reference proteome</keyword>
<dbReference type="GO" id="GO:0006400">
    <property type="term" value="P:tRNA modification"/>
    <property type="evidence" value="ECO:0007669"/>
    <property type="project" value="TreeGrafter"/>
</dbReference>
<protein>
    <recommendedName>
        <fullName evidence="3">tRNA pseudouridine(55) synthase</fullName>
        <ecNumber evidence="3">5.4.99.25</ecNumber>
    </recommendedName>
</protein>
<feature type="region of interest" description="Disordered" evidence="6">
    <location>
        <begin position="68"/>
        <end position="91"/>
    </location>
</feature>
<comment type="catalytic activity">
    <reaction evidence="1">
        <text>a uridine in mRNA = a pseudouridine in mRNA</text>
        <dbReference type="Rhea" id="RHEA:56644"/>
        <dbReference type="Rhea" id="RHEA-COMP:14658"/>
        <dbReference type="Rhea" id="RHEA-COMP:14659"/>
        <dbReference type="ChEBI" id="CHEBI:65314"/>
        <dbReference type="ChEBI" id="CHEBI:65315"/>
    </reaction>
</comment>
<dbReference type="STRING" id="1336337.A0A3N4J8E8"/>
<evidence type="ECO:0000256" key="1">
    <source>
        <dbReference type="ARBA" id="ARBA00001166"/>
    </source>
</evidence>
<sequence length="316" mass="34796">VPLQSLTFFTTNNLPSPPSSQPPMLRTAMAPQGLFAVQKPQGLTSASVIRHLQAIFRNHPWFKPDLSAQQSALEAQSENQRRRRRRSRQIEVKMGHGGTLDPLATGVLVIGIGTGTKSLSTFISCTKTYETTLLFGASTDTYDTTGRILRRAPYTHITPQLIEEALPAFRGDILQKPPIYSALHHEGKRYYEYAREGKELPVEIKARLVSVSGLEMVGFEKEGHGYTFPVEEAGVEEKVVGEALLGQSSKKRALEEEEGAEESEASKKAKVQESLPDSIPQSTTTTTDPDTTDTPPIASLRMTVSSGFYVRSLIHE</sequence>
<dbReference type="GO" id="GO:0003723">
    <property type="term" value="F:RNA binding"/>
    <property type="evidence" value="ECO:0007669"/>
    <property type="project" value="InterPro"/>
</dbReference>
<feature type="region of interest" description="Disordered" evidence="6">
    <location>
        <begin position="248"/>
        <end position="299"/>
    </location>
</feature>
<dbReference type="PANTHER" id="PTHR13767">
    <property type="entry name" value="TRNA-PSEUDOURIDINE SYNTHASE"/>
    <property type="match status" value="1"/>
</dbReference>
<feature type="compositionally biased region" description="Polar residues" evidence="6">
    <location>
        <begin position="68"/>
        <end position="78"/>
    </location>
</feature>